<comment type="caution">
    <text evidence="3">The sequence shown here is derived from an EMBL/GenBank/DDBJ whole genome shotgun (WGS) entry which is preliminary data.</text>
</comment>
<evidence type="ECO:0000256" key="1">
    <source>
        <dbReference type="RuleBase" id="RU000487"/>
    </source>
</evidence>
<dbReference type="PANTHER" id="PTHR11937">
    <property type="entry name" value="ACTIN"/>
    <property type="match status" value="1"/>
</dbReference>
<reference evidence="3" key="2">
    <citation type="journal article" date="2019" name="IMA Fungus">
        <title>Genome sequencing and comparison of five Tilletia species to identify candidate genes for the detection of regulated species infecting wheat.</title>
        <authorList>
            <person name="Nguyen H.D.T."/>
            <person name="Sultana T."/>
            <person name="Kesanakurti P."/>
            <person name="Hambleton S."/>
        </authorList>
    </citation>
    <scope>NUCLEOTIDE SEQUENCE</scope>
    <source>
        <strain evidence="3">DAOMC 236422</strain>
    </source>
</reference>
<feature type="region of interest" description="Disordered" evidence="2">
    <location>
        <begin position="802"/>
        <end position="900"/>
    </location>
</feature>
<sequence>MVLLTAAPRHAAGYALLELGAASLRVSLPDEVAQSHSEERPAKRPRTSKEGDDEGGIENESKGVGGAAVSENTAPAEVLSTGQQDEAAAQNAGIASLPNDSPVLTENIPGPDGELPSVHSSSRMGARVTSSSAATAPADPSAPLFSMPNLIARGRADGHAVSGSKAAEASASHRGNRRRIYVADQILDSCSDYSSLHLRSPLERGFITDWAAQKVILDRAISVSLAGRTLAPRQPMPYSHAMAARTAKTTGMTAAEVSVFEFGIDLESRLLEERTVIFTEPYFNFPDSAATTDTILFEQYGVAAVWRATPAQLVPFAPIFPKKPLSTPPQLESHSWNTTSLSAPDCLLVVDLGHSSTNVVPLICAQAQWNAARRLDVGGKLLTNLLKETLSFRQWDMMDETWLIQAIKERCCFLAPGPGIVVDRQARTAENVGNVTRSSFSSLLTSGIIPPASDTNITRRRRNEVLRLIRTVPPSQWGLGLLVELCKHFPASNPVTQDYTIPDYSESDSNHAKRPGKESASRSARTLGYVRRGAGSESAKTIASRRRTRRRENVAEDDDMIADLSIPCERKAPKKRSHHGLFLLASQADDSESEDDDAEDDEDDDDDFDPEKNGGGNGKGGSDSGGESAGSGDEDDDEDGASSGGDEEDDDAQVLKMGTERFSIPEVLFAPGRIGLAEAPLHEVIAESIRACPEDVRDMMWSNIILVGGGARLPGLRRRLENELRSLAPEDAIIHIWEYAEPENAAAHGALALLSAPSNSPEARFFRAHLVTRTEWASAGAAVCRARFGGWMAMHDGSLHIRREDGDDDEEEDGEENTEARFRPSVNEPAATGPRTIVAKGKGKERARPARTTVTAAAPTLIAQPTGRSTTSAQDGEGPPQKKKRGRPKGSKNIKKPSLS</sequence>
<feature type="compositionally biased region" description="Low complexity" evidence="2">
    <location>
        <begin position="129"/>
        <end position="142"/>
    </location>
</feature>
<feature type="region of interest" description="Disordered" evidence="2">
    <location>
        <begin position="584"/>
        <end position="650"/>
    </location>
</feature>
<dbReference type="EMBL" id="LWDG02000001">
    <property type="protein sequence ID" value="KAE8272293.1"/>
    <property type="molecule type" value="Genomic_DNA"/>
</dbReference>
<organism evidence="3 4">
    <name type="scientific">Tilletia walkeri</name>
    <dbReference type="NCBI Taxonomy" id="117179"/>
    <lineage>
        <taxon>Eukaryota</taxon>
        <taxon>Fungi</taxon>
        <taxon>Dikarya</taxon>
        <taxon>Basidiomycota</taxon>
        <taxon>Ustilaginomycotina</taxon>
        <taxon>Exobasidiomycetes</taxon>
        <taxon>Tilletiales</taxon>
        <taxon>Tilletiaceae</taxon>
        <taxon>Tilletia</taxon>
    </lineage>
</organism>
<feature type="compositionally biased region" description="Low complexity" evidence="2">
    <location>
        <begin position="850"/>
        <end position="860"/>
    </location>
</feature>
<dbReference type="Pfam" id="PF00022">
    <property type="entry name" value="Actin"/>
    <property type="match status" value="1"/>
</dbReference>
<feature type="compositionally biased region" description="Acidic residues" evidence="2">
    <location>
        <begin position="589"/>
        <end position="609"/>
    </location>
</feature>
<feature type="region of interest" description="Disordered" evidence="2">
    <location>
        <begin position="94"/>
        <end position="142"/>
    </location>
</feature>
<feature type="compositionally biased region" description="Basic residues" evidence="2">
    <location>
        <begin position="881"/>
        <end position="900"/>
    </location>
</feature>
<dbReference type="SUPFAM" id="SSF53067">
    <property type="entry name" value="Actin-like ATPase domain"/>
    <property type="match status" value="2"/>
</dbReference>
<feature type="compositionally biased region" description="Acidic residues" evidence="2">
    <location>
        <begin position="632"/>
        <end position="650"/>
    </location>
</feature>
<accession>A0A8X7T8T8</accession>
<feature type="region of interest" description="Disordered" evidence="2">
    <location>
        <begin position="30"/>
        <end position="68"/>
    </location>
</feature>
<feature type="compositionally biased region" description="Basic and acidic residues" evidence="2">
    <location>
        <begin position="508"/>
        <end position="520"/>
    </location>
</feature>
<evidence type="ECO:0000313" key="3">
    <source>
        <dbReference type="EMBL" id="KAE8272293.1"/>
    </source>
</evidence>
<dbReference type="InterPro" id="IPR004000">
    <property type="entry name" value="Actin"/>
</dbReference>
<proteinExistence type="inferred from homology"/>
<name>A0A8X7T8T8_9BASI</name>
<evidence type="ECO:0008006" key="5">
    <source>
        <dbReference type="Google" id="ProtNLM"/>
    </source>
</evidence>
<feature type="region of interest" description="Disordered" evidence="2">
    <location>
        <begin position="498"/>
        <end position="554"/>
    </location>
</feature>
<comment type="similarity">
    <text evidence="1">Belongs to the actin family.</text>
</comment>
<feature type="compositionally biased region" description="Acidic residues" evidence="2">
    <location>
        <begin position="806"/>
        <end position="817"/>
    </location>
</feature>
<protein>
    <recommendedName>
        <fullName evidence="5">Actin-related protein 8</fullName>
    </recommendedName>
</protein>
<keyword evidence="4" id="KW-1185">Reference proteome</keyword>
<evidence type="ECO:0000313" key="4">
    <source>
        <dbReference type="Proteomes" id="UP000078113"/>
    </source>
</evidence>
<dbReference type="InterPro" id="IPR043129">
    <property type="entry name" value="ATPase_NBD"/>
</dbReference>
<dbReference type="SMART" id="SM00268">
    <property type="entry name" value="ACTIN"/>
    <property type="match status" value="1"/>
</dbReference>
<gene>
    <name evidence="3" type="ORF">A4X09_0g72</name>
</gene>
<feature type="compositionally biased region" description="Basic and acidic residues" evidence="2">
    <location>
        <begin position="36"/>
        <end position="50"/>
    </location>
</feature>
<evidence type="ECO:0000256" key="2">
    <source>
        <dbReference type="SAM" id="MobiDB-lite"/>
    </source>
</evidence>
<dbReference type="Gene3D" id="3.90.640.10">
    <property type="entry name" value="Actin, Chain A, domain 4"/>
    <property type="match status" value="1"/>
</dbReference>
<dbReference type="Gene3D" id="3.30.420.40">
    <property type="match status" value="2"/>
</dbReference>
<feature type="compositionally biased region" description="Gly residues" evidence="2">
    <location>
        <begin position="613"/>
        <end position="629"/>
    </location>
</feature>
<dbReference type="AlphaFoldDB" id="A0A8X7T8T8"/>
<reference evidence="3" key="1">
    <citation type="submission" date="2016-04" db="EMBL/GenBank/DDBJ databases">
        <authorList>
            <person name="Nguyen H.D."/>
            <person name="Samba Siva P."/>
            <person name="Cullis J."/>
            <person name="Levesque C.A."/>
            <person name="Hambleton S."/>
        </authorList>
    </citation>
    <scope>NUCLEOTIDE SEQUENCE</scope>
    <source>
        <strain evidence="3">DAOMC 236422</strain>
    </source>
</reference>
<dbReference type="Proteomes" id="UP000078113">
    <property type="component" value="Unassembled WGS sequence"/>
</dbReference>